<name>Q2HHS3_CHAGB</name>
<dbReference type="InterPro" id="IPR010730">
    <property type="entry name" value="HET"/>
</dbReference>
<gene>
    <name evidence="3" type="ORF">CHGG_00231</name>
</gene>
<feature type="region of interest" description="Disordered" evidence="1">
    <location>
        <begin position="485"/>
        <end position="506"/>
    </location>
</feature>
<sequence>MTRPRSQSNPNPRRSRPPYTYSPLPSPRHIRLIRLLYYDKVLSQAYITLTAHSIDAITHRFTALSYTWGSAIEPFDVDPSPPLAPSPDPVELIIVPPDAFSTFRRRDDLATTEGALLDAYTPDLRRLPGTGNLSDFFRAYLAGFPHRHLKPRGEDGRRLSFEQVAQLWIDAVCIDQKNADEKASQIPLMGEVYSLSGRVLGWLGADEKRLGVFCWWHRVVFPAIGRFVQEVGRAEGLLKLREGNFVDGRFWKDVVGLKEEPMGGHWATAWTDYWAFYRTRRYFHRVWIVQEVVVAGKFDTMAGVGGEELSWEEMTGFAYFLGHAGWIDVLNSLAGEMLSNEYTDAVTRGFGITDISGMQGQHRSRAFEESGWAEHWWGALSSVRRRDCFAQQDKVFATVGILQQALPKGTPLPFPVNATITAEEVYINAARTLLLNCPHLTLLSFVEHPYYRKLSNLPSWVPDLTTAKFPWPLGPFDTPFTACIPPSSPTTPSNSPPPRTTTPTGELHLRGLRLDTITLKTTYEAPMNIRLAETVLQFLAALPLHYPHVTFPASDGPEGTLEGQFREAALVHTITCHEYSNVNRGTPDETGRVMVSFREWLLAALGQVYSGCLLRSGDEGYSVERVRECEGRWAEVERVIGDLERRVLVPGLEDLRVHGEEVARAKRGEGPWPECVVSPQEFKDQVRRLMLYRCLFRTGDEWMGVCSETCEVGDEVWLLEGGAVPYVLRRREGQDGRVTFVFRGECYVHGVMNGELVNDGVEGRLEDVVLI</sequence>
<keyword evidence="4" id="KW-1185">Reference proteome</keyword>
<dbReference type="PANTHER" id="PTHR24148">
    <property type="entry name" value="ANKYRIN REPEAT DOMAIN-CONTAINING PROTEIN 39 HOMOLOG-RELATED"/>
    <property type="match status" value="1"/>
</dbReference>
<dbReference type="STRING" id="306901.Q2HHS3"/>
<dbReference type="eggNOG" id="ENOG502RUHV">
    <property type="taxonomic scope" value="Eukaryota"/>
</dbReference>
<dbReference type="OrthoDB" id="4476201at2759"/>
<dbReference type="HOGENOM" id="CLU_004184_7_0_1"/>
<proteinExistence type="predicted"/>
<feature type="region of interest" description="Disordered" evidence="1">
    <location>
        <begin position="1"/>
        <end position="23"/>
    </location>
</feature>
<dbReference type="InParanoid" id="Q2HHS3"/>
<protein>
    <recommendedName>
        <fullName evidence="2">Heterokaryon incompatibility domain-containing protein</fullName>
    </recommendedName>
</protein>
<dbReference type="PANTHER" id="PTHR24148:SF73">
    <property type="entry name" value="HET DOMAIN PROTEIN (AFU_ORTHOLOGUE AFUA_8G01020)"/>
    <property type="match status" value="1"/>
</dbReference>
<feature type="compositionally biased region" description="Pro residues" evidence="1">
    <location>
        <begin position="486"/>
        <end position="500"/>
    </location>
</feature>
<accession>Q2HHS3</accession>
<evidence type="ECO:0000259" key="2">
    <source>
        <dbReference type="Pfam" id="PF06985"/>
    </source>
</evidence>
<feature type="domain" description="Heterokaryon incompatibility" evidence="2">
    <location>
        <begin position="162"/>
        <end position="291"/>
    </location>
</feature>
<evidence type="ECO:0000313" key="3">
    <source>
        <dbReference type="EMBL" id="EAQ91996.1"/>
    </source>
</evidence>
<dbReference type="OMA" id="WVPDFSF"/>
<dbReference type="InterPro" id="IPR052895">
    <property type="entry name" value="HetReg/Transcr_Mod"/>
</dbReference>
<organism evidence="3 4">
    <name type="scientific">Chaetomium globosum (strain ATCC 6205 / CBS 148.51 / DSM 1962 / NBRC 6347 / NRRL 1970)</name>
    <name type="common">Soil fungus</name>
    <dbReference type="NCBI Taxonomy" id="306901"/>
    <lineage>
        <taxon>Eukaryota</taxon>
        <taxon>Fungi</taxon>
        <taxon>Dikarya</taxon>
        <taxon>Ascomycota</taxon>
        <taxon>Pezizomycotina</taxon>
        <taxon>Sordariomycetes</taxon>
        <taxon>Sordariomycetidae</taxon>
        <taxon>Sordariales</taxon>
        <taxon>Chaetomiaceae</taxon>
        <taxon>Chaetomium</taxon>
    </lineage>
</organism>
<dbReference type="Pfam" id="PF06985">
    <property type="entry name" value="HET"/>
    <property type="match status" value="1"/>
</dbReference>
<dbReference type="VEuPathDB" id="FungiDB:CHGG_00231"/>
<reference evidence="4" key="1">
    <citation type="journal article" date="2015" name="Genome Announc.">
        <title>Draft genome sequence of the cellulolytic fungus Chaetomium globosum.</title>
        <authorList>
            <person name="Cuomo C.A."/>
            <person name="Untereiner W.A."/>
            <person name="Ma L.-J."/>
            <person name="Grabherr M."/>
            <person name="Birren B.W."/>
        </authorList>
    </citation>
    <scope>NUCLEOTIDE SEQUENCE [LARGE SCALE GENOMIC DNA]</scope>
    <source>
        <strain evidence="4">ATCC 6205 / CBS 148.51 / DSM 1962 / NBRC 6347 / NRRL 1970</strain>
    </source>
</reference>
<dbReference type="EMBL" id="CH408029">
    <property type="protein sequence ID" value="EAQ91996.1"/>
    <property type="molecule type" value="Genomic_DNA"/>
</dbReference>
<evidence type="ECO:0000313" key="4">
    <source>
        <dbReference type="Proteomes" id="UP000001056"/>
    </source>
</evidence>
<dbReference type="GeneID" id="4388259"/>
<dbReference type="RefSeq" id="XP_001219452.1">
    <property type="nucleotide sequence ID" value="XM_001219451.1"/>
</dbReference>
<dbReference type="AlphaFoldDB" id="Q2HHS3"/>
<dbReference type="Pfam" id="PF26639">
    <property type="entry name" value="Het-6_barrel"/>
    <property type="match status" value="1"/>
</dbReference>
<dbReference type="Proteomes" id="UP000001056">
    <property type="component" value="Unassembled WGS sequence"/>
</dbReference>
<evidence type="ECO:0000256" key="1">
    <source>
        <dbReference type="SAM" id="MobiDB-lite"/>
    </source>
</evidence>